<dbReference type="STRING" id="1172194.WQQ_09680"/>
<dbReference type="AlphaFoldDB" id="I8I3X8"/>
<dbReference type="Gene3D" id="3.40.50.720">
    <property type="entry name" value="NAD(P)-binding Rossmann-like Domain"/>
    <property type="match status" value="1"/>
</dbReference>
<dbReference type="Proteomes" id="UP000003704">
    <property type="component" value="Unassembled WGS sequence"/>
</dbReference>
<dbReference type="InterPro" id="IPR057326">
    <property type="entry name" value="KR_dom"/>
</dbReference>
<dbReference type="PRINTS" id="PR00080">
    <property type="entry name" value="SDRFAMILY"/>
</dbReference>
<dbReference type="OrthoDB" id="9804774at2"/>
<dbReference type="InterPro" id="IPR002347">
    <property type="entry name" value="SDR_fam"/>
</dbReference>
<dbReference type="PANTHER" id="PTHR45024:SF2">
    <property type="entry name" value="SCP2 DOMAIN-CONTAINING PROTEIN"/>
    <property type="match status" value="1"/>
</dbReference>
<dbReference type="EMBL" id="AKGD01000001">
    <property type="protein sequence ID" value="EIT70831.1"/>
    <property type="molecule type" value="Genomic_DNA"/>
</dbReference>
<reference evidence="5 6" key="1">
    <citation type="journal article" date="2012" name="J. Bacteriol.">
        <title>Genome Sequence of n-Alkane-Degrading Hydrocarboniphaga effusa Strain AP103T (ATCC BAA-332T).</title>
        <authorList>
            <person name="Chang H.K."/>
            <person name="Zylstra G.J."/>
            <person name="Chae J.C."/>
        </authorList>
    </citation>
    <scope>NUCLEOTIDE SEQUENCE [LARGE SCALE GENOMIC DNA]</scope>
    <source>
        <strain evidence="5 6">AP103</strain>
    </source>
</reference>
<dbReference type="GO" id="GO:0016491">
    <property type="term" value="F:oxidoreductase activity"/>
    <property type="evidence" value="ECO:0007669"/>
    <property type="project" value="UniProtKB-KW"/>
</dbReference>
<evidence type="ECO:0000256" key="3">
    <source>
        <dbReference type="RuleBase" id="RU000363"/>
    </source>
</evidence>
<dbReference type="SUPFAM" id="SSF51735">
    <property type="entry name" value="NAD(P)-binding Rossmann-fold domains"/>
    <property type="match status" value="1"/>
</dbReference>
<sequence>MALLEGKVAVITGAGGALGRAYSLLLAKEGASIVANDYSAEAAEKTVAEVRAAGGKAIAVVGDVGSVASGEAVCKAAIDAFGGVHILVNNAGILRDKSFHNMDESLWDSVIQVHLKGAYAMTKPIFTWMRGNGGGVIVNTTSTAALFGNFGQANYGAAKGGIYTFTKTLAVEGKKYGIRSWTIAPAAVSALTGAVGMDEATQAALKPEYVAPALLYMVSSLSGDKTGKCLYVSGPKIMELKLEAGRGVKAAGLTAQQLAENESRIFRDSPELSFDDLSRID</sequence>
<dbReference type="PRINTS" id="PR00081">
    <property type="entry name" value="GDHRDH"/>
</dbReference>
<comment type="caution">
    <text evidence="5">The sequence shown here is derived from an EMBL/GenBank/DDBJ whole genome shotgun (WGS) entry which is preliminary data.</text>
</comment>
<dbReference type="InterPro" id="IPR020904">
    <property type="entry name" value="Sc_DH/Rdtase_CS"/>
</dbReference>
<dbReference type="PANTHER" id="PTHR45024">
    <property type="entry name" value="DEHYDROGENASES, SHORT CHAIN"/>
    <property type="match status" value="1"/>
</dbReference>
<dbReference type="PROSITE" id="PS00061">
    <property type="entry name" value="ADH_SHORT"/>
    <property type="match status" value="1"/>
</dbReference>
<comment type="similarity">
    <text evidence="1 3">Belongs to the short-chain dehydrogenases/reductases (SDR) family.</text>
</comment>
<protein>
    <recommendedName>
        <fullName evidence="4">Ketoreductase domain-containing protein</fullName>
    </recommendedName>
</protein>
<dbReference type="Pfam" id="PF00106">
    <property type="entry name" value="adh_short"/>
    <property type="match status" value="1"/>
</dbReference>
<gene>
    <name evidence="5" type="ORF">WQQ_09680</name>
</gene>
<evidence type="ECO:0000256" key="2">
    <source>
        <dbReference type="ARBA" id="ARBA00023002"/>
    </source>
</evidence>
<keyword evidence="2" id="KW-0560">Oxidoreductase</keyword>
<evidence type="ECO:0000313" key="6">
    <source>
        <dbReference type="Proteomes" id="UP000003704"/>
    </source>
</evidence>
<evidence type="ECO:0000259" key="4">
    <source>
        <dbReference type="SMART" id="SM00822"/>
    </source>
</evidence>
<evidence type="ECO:0000313" key="5">
    <source>
        <dbReference type="EMBL" id="EIT70831.1"/>
    </source>
</evidence>
<dbReference type="InterPro" id="IPR036291">
    <property type="entry name" value="NAD(P)-bd_dom_sf"/>
</dbReference>
<name>I8I3X8_9GAMM</name>
<proteinExistence type="inferred from homology"/>
<organism evidence="5 6">
    <name type="scientific">Hydrocarboniphaga effusa AP103</name>
    <dbReference type="NCBI Taxonomy" id="1172194"/>
    <lineage>
        <taxon>Bacteria</taxon>
        <taxon>Pseudomonadati</taxon>
        <taxon>Pseudomonadota</taxon>
        <taxon>Gammaproteobacteria</taxon>
        <taxon>Nevskiales</taxon>
        <taxon>Nevskiaceae</taxon>
        <taxon>Hydrocarboniphaga</taxon>
    </lineage>
</organism>
<dbReference type="SMART" id="SM00822">
    <property type="entry name" value="PKS_KR"/>
    <property type="match status" value="1"/>
</dbReference>
<dbReference type="PATRIC" id="fig|1172194.4.peg.928"/>
<evidence type="ECO:0000256" key="1">
    <source>
        <dbReference type="ARBA" id="ARBA00006484"/>
    </source>
</evidence>
<keyword evidence="6" id="KW-1185">Reference proteome</keyword>
<accession>I8I3X8</accession>
<dbReference type="InterPro" id="IPR051687">
    <property type="entry name" value="Peroxisomal_Beta-Oxidation"/>
</dbReference>
<feature type="domain" description="Ketoreductase" evidence="4">
    <location>
        <begin position="7"/>
        <end position="200"/>
    </location>
</feature>
<dbReference type="RefSeq" id="WP_007183924.1">
    <property type="nucleotide sequence ID" value="NZ_AKGD01000001.1"/>
</dbReference>